<evidence type="ECO:0000256" key="2">
    <source>
        <dbReference type="ARBA" id="ARBA00022485"/>
    </source>
</evidence>
<dbReference type="PANTHER" id="PTHR43578:SF3">
    <property type="entry name" value="NADH-QUINONE OXIDOREDUCTASE SUBUNIT F"/>
    <property type="match status" value="1"/>
</dbReference>
<dbReference type="PANTHER" id="PTHR43578">
    <property type="entry name" value="NADH-QUINONE OXIDOREDUCTASE SUBUNIT F"/>
    <property type="match status" value="1"/>
</dbReference>
<dbReference type="InterPro" id="IPR011538">
    <property type="entry name" value="Nuo51_FMN-bd"/>
</dbReference>
<keyword evidence="5" id="KW-0411">Iron-sulfur</keyword>
<dbReference type="EMBL" id="CAFBNA010000002">
    <property type="protein sequence ID" value="CAB4917607.1"/>
    <property type="molecule type" value="Genomic_DNA"/>
</dbReference>
<dbReference type="InterPro" id="IPR001949">
    <property type="entry name" value="NADH-UbQ_OxRdtase_51kDa_CS"/>
</dbReference>
<dbReference type="PROSITE" id="PS00645">
    <property type="entry name" value="COMPLEX1_51K_2"/>
    <property type="match status" value="1"/>
</dbReference>
<evidence type="ECO:0000313" key="7">
    <source>
        <dbReference type="EMBL" id="CAB4598271.1"/>
    </source>
</evidence>
<evidence type="ECO:0000256" key="1">
    <source>
        <dbReference type="ARBA" id="ARBA00007523"/>
    </source>
</evidence>
<proteinExistence type="inferred from homology"/>
<gene>
    <name evidence="7" type="ORF">UFOPK1827_00398</name>
    <name evidence="8" type="ORF">UFOPK2000_00039</name>
    <name evidence="9" type="ORF">UFOPK3708_00059</name>
</gene>
<dbReference type="FunFam" id="3.40.50.11540:FF:000001">
    <property type="entry name" value="NADH dehydrogenase [ubiquinone] flavoprotein 1, mitochondrial"/>
    <property type="match status" value="1"/>
</dbReference>
<dbReference type="Gene3D" id="1.20.1440.230">
    <property type="entry name" value="NADH-ubiquinone oxidoreductase 51kDa subunit, iron-sulphur binding domain"/>
    <property type="match status" value="1"/>
</dbReference>
<keyword evidence="3" id="KW-0479">Metal-binding</keyword>
<evidence type="ECO:0000313" key="8">
    <source>
        <dbReference type="EMBL" id="CAB4621333.1"/>
    </source>
</evidence>
<evidence type="ECO:0000259" key="6">
    <source>
        <dbReference type="SMART" id="SM00928"/>
    </source>
</evidence>
<dbReference type="EMBL" id="CAEZUO010000010">
    <property type="protein sequence ID" value="CAB4598271.1"/>
    <property type="molecule type" value="Genomic_DNA"/>
</dbReference>
<feature type="domain" description="NADH-ubiquinone oxidoreductase 51kDa subunit iron-sulphur binding" evidence="6">
    <location>
        <begin position="332"/>
        <end position="377"/>
    </location>
</feature>
<evidence type="ECO:0000256" key="3">
    <source>
        <dbReference type="ARBA" id="ARBA00022723"/>
    </source>
</evidence>
<evidence type="ECO:0000256" key="4">
    <source>
        <dbReference type="ARBA" id="ARBA00023004"/>
    </source>
</evidence>
<dbReference type="InterPro" id="IPR037225">
    <property type="entry name" value="Nuo51_FMN-bd_sf"/>
</dbReference>
<dbReference type="NCBIfam" id="NF010120">
    <property type="entry name" value="PRK13596.1"/>
    <property type="match status" value="1"/>
</dbReference>
<dbReference type="GO" id="GO:0008137">
    <property type="term" value="F:NADH dehydrogenase (ubiquinone) activity"/>
    <property type="evidence" value="ECO:0007669"/>
    <property type="project" value="InterPro"/>
</dbReference>
<dbReference type="SMART" id="SM00928">
    <property type="entry name" value="NADH_4Fe-4S"/>
    <property type="match status" value="1"/>
</dbReference>
<evidence type="ECO:0000313" key="9">
    <source>
        <dbReference type="EMBL" id="CAB4917607.1"/>
    </source>
</evidence>
<sequence length="447" mass="47959">MITDAPRIITSRFDNADSFTLAGYEATGGYQALRKALSMGPAAVADEVKTATLLGRGGAGFPAGVKWGLAPENVWPRYLVVNGDESEPGTYKDRLLMERDPHQLIEGVLLACYAIGCGQAFLYVRGEMAVAQERIAAALNDAYAAGYVGKNILGSDFSVDVVLTWGAGAYIVGEETALIESLEGNRGMPRLKPPYFPAAKGLYMQPTIVNNVETLSNLPWIVTNGGEAFAALGAETSRGTRMFAVSGHVKNPGVFEVEYGVTTFRDLIFAPQYAGGILGDRALKAFIPGGASAPWFFEEHLDLPLEKVTVDRAGSMLGSGAVVVMDETTDAVKACLRVVRFFARESCGKCTPCREGTTWLENILQRIQDGYGRPTDLDLLLDVSDNISPGIAWPPKQTTICPLGPSAVSPIASALQRFRPEFEARIAYAQEARHSIPVTITKASSHG</sequence>
<dbReference type="Gene3D" id="3.40.50.11540">
    <property type="entry name" value="NADH-ubiquinone oxidoreductase 51kDa subunit"/>
    <property type="match status" value="1"/>
</dbReference>
<dbReference type="Gene3D" id="3.10.20.600">
    <property type="match status" value="1"/>
</dbReference>
<accession>A0A6J7H9A2</accession>
<protein>
    <submittedName>
        <fullName evidence="9">Unannotated protein</fullName>
    </submittedName>
</protein>
<organism evidence="9">
    <name type="scientific">freshwater metagenome</name>
    <dbReference type="NCBI Taxonomy" id="449393"/>
    <lineage>
        <taxon>unclassified sequences</taxon>
        <taxon>metagenomes</taxon>
        <taxon>ecological metagenomes</taxon>
    </lineage>
</organism>
<dbReference type="AlphaFoldDB" id="A0A6J7H9A2"/>
<dbReference type="GO" id="GO:0010181">
    <property type="term" value="F:FMN binding"/>
    <property type="evidence" value="ECO:0007669"/>
    <property type="project" value="InterPro"/>
</dbReference>
<dbReference type="SUPFAM" id="SSF142984">
    <property type="entry name" value="Nqo1 middle domain-like"/>
    <property type="match status" value="1"/>
</dbReference>
<keyword evidence="2" id="KW-0004">4Fe-4S</keyword>
<dbReference type="GO" id="GO:0051539">
    <property type="term" value="F:4 iron, 4 sulfur cluster binding"/>
    <property type="evidence" value="ECO:0007669"/>
    <property type="project" value="UniProtKB-KW"/>
</dbReference>
<dbReference type="FunFam" id="1.20.1440.230:FF:000001">
    <property type="entry name" value="Mitochondrial NADH dehydrogenase flavoprotein 1"/>
    <property type="match status" value="1"/>
</dbReference>
<dbReference type="GO" id="GO:0046872">
    <property type="term" value="F:metal ion binding"/>
    <property type="evidence" value="ECO:0007669"/>
    <property type="project" value="UniProtKB-KW"/>
</dbReference>
<dbReference type="SUPFAM" id="SSF142019">
    <property type="entry name" value="Nqo1 FMN-binding domain-like"/>
    <property type="match status" value="1"/>
</dbReference>
<evidence type="ECO:0000256" key="5">
    <source>
        <dbReference type="ARBA" id="ARBA00023014"/>
    </source>
</evidence>
<reference evidence="9" key="1">
    <citation type="submission" date="2020-05" db="EMBL/GenBank/DDBJ databases">
        <authorList>
            <person name="Chiriac C."/>
            <person name="Salcher M."/>
            <person name="Ghai R."/>
            <person name="Kavagutti S V."/>
        </authorList>
    </citation>
    <scope>NUCLEOTIDE SEQUENCE</scope>
</reference>
<comment type="similarity">
    <text evidence="1">Belongs to the complex I 51 kDa subunit family.</text>
</comment>
<dbReference type="Gene3D" id="6.10.250.1450">
    <property type="match status" value="1"/>
</dbReference>
<dbReference type="SUPFAM" id="SSF140490">
    <property type="entry name" value="Nqo1C-terminal domain-like"/>
    <property type="match status" value="1"/>
</dbReference>
<dbReference type="Pfam" id="PF10589">
    <property type="entry name" value="NADH_4Fe-4S"/>
    <property type="match status" value="1"/>
</dbReference>
<dbReference type="EMBL" id="CAEZVK010000002">
    <property type="protein sequence ID" value="CAB4621333.1"/>
    <property type="molecule type" value="Genomic_DNA"/>
</dbReference>
<name>A0A6J7H9A2_9ZZZZ</name>
<dbReference type="Pfam" id="PF01512">
    <property type="entry name" value="Complex1_51K"/>
    <property type="match status" value="1"/>
</dbReference>
<dbReference type="InterPro" id="IPR019575">
    <property type="entry name" value="Nuop51_4Fe4S-bd"/>
</dbReference>
<keyword evidence="4" id="KW-0408">Iron</keyword>
<dbReference type="InterPro" id="IPR037207">
    <property type="entry name" value="Nuop51_4Fe4S-bd_sf"/>
</dbReference>